<comment type="caution">
    <text evidence="13">The sequence shown here is derived from an EMBL/GenBank/DDBJ whole genome shotgun (WGS) entry which is preliminary data.</text>
</comment>
<dbReference type="GO" id="GO:0141101">
    <property type="term" value="F:tRNA(Ser) (uridine(44)-2'-O-)-methyltransferase activity"/>
    <property type="evidence" value="ECO:0007669"/>
    <property type="project" value="UniProtKB-EC"/>
</dbReference>
<evidence type="ECO:0000256" key="1">
    <source>
        <dbReference type="ARBA" id="ARBA00002778"/>
    </source>
</evidence>
<keyword evidence="7 12" id="KW-0489">Methyltransferase</keyword>
<dbReference type="Gene3D" id="3.40.50.150">
    <property type="entry name" value="Vaccinia Virus protein VP39"/>
    <property type="match status" value="1"/>
</dbReference>
<sequence length="504" mass="58033">MADRKAFDLDADQHPGVEATNTKTEALRLAAFAKYKPKYHFQETKAADIFKNGEEWRVLAEADLENTEECHFLSVMDKWIHEAELIIPPVERTEILDDDVSALDHDGTRRVRRILHPKRKTKDAVLEEYVVISKVGNDSMYARFIPKVSDPSAIPFYYPRVSEFAFGFVASENTEQHRYGGETTRGRLVVLVREQSHGSTTATKKQCLIWQDLIKRLYKWTATEKFGYQKRVIHDVLVGYDKYAEKYQDLKAKYAKKWVDNWPEQTDPRKFVYEDIAIASWIICLWEQDPEYWLRKPCFVDLGCGNGLLVHLLNSEGFSGYGVDQSARKVWKSFDNGIDLRAETLVPHEFVIDVDWIIGNHADELVPWIPVIAARSRSSGLSPGFIAIPCCPHDLSGKKMAFPASAGQSKYQLYVRYIEELARKSGFSVQREFLRIPSTKNVAIVGRCQAQTQETSMFVEELTLKGEQEFVARVPDSVKNEMRMEKIRQRQQKEHKLSVGKYSF</sequence>
<gene>
    <name evidence="13" type="primary">TRM44</name>
    <name evidence="13" type="ORF">LPJ64_006275</name>
</gene>
<evidence type="ECO:0000256" key="12">
    <source>
        <dbReference type="RuleBase" id="RU368004"/>
    </source>
</evidence>
<keyword evidence="8 12" id="KW-0808">Transferase</keyword>
<evidence type="ECO:0000256" key="11">
    <source>
        <dbReference type="ARBA" id="ARBA00047957"/>
    </source>
</evidence>
<dbReference type="EC" id="2.1.1.211" evidence="4 12"/>
<accession>A0A9W8CFL1</accession>
<evidence type="ECO:0000256" key="8">
    <source>
        <dbReference type="ARBA" id="ARBA00022679"/>
    </source>
</evidence>
<evidence type="ECO:0000256" key="3">
    <source>
        <dbReference type="ARBA" id="ARBA00009056"/>
    </source>
</evidence>
<proteinExistence type="inferred from homology"/>
<keyword evidence="6 12" id="KW-0963">Cytoplasm</keyword>
<dbReference type="SUPFAM" id="SSF53335">
    <property type="entry name" value="S-adenosyl-L-methionine-dependent methyltransferases"/>
    <property type="match status" value="1"/>
</dbReference>
<evidence type="ECO:0000313" key="14">
    <source>
        <dbReference type="Proteomes" id="UP001145021"/>
    </source>
</evidence>
<keyword evidence="9 12" id="KW-0949">S-adenosyl-L-methionine</keyword>
<dbReference type="PANTHER" id="PTHR21210:SF0">
    <property type="entry name" value="TRNA (URACIL-O(2)-)-METHYLTRANSFERASE-RELATED"/>
    <property type="match status" value="1"/>
</dbReference>
<comment type="function">
    <text evidence="12">Adenosyl-L-methionine (AdoMet)-dependent tRNA (uracil-O(2)-)-methyltransferase.</text>
</comment>
<keyword evidence="14" id="KW-1185">Reference proteome</keyword>
<reference evidence="13" key="1">
    <citation type="submission" date="2022-07" db="EMBL/GenBank/DDBJ databases">
        <title>Phylogenomic reconstructions and comparative analyses of Kickxellomycotina fungi.</title>
        <authorList>
            <person name="Reynolds N.K."/>
            <person name="Stajich J.E."/>
            <person name="Barry K."/>
            <person name="Grigoriev I.V."/>
            <person name="Crous P."/>
            <person name="Smith M.E."/>
        </authorList>
    </citation>
    <scope>NUCLEOTIDE SEQUENCE</scope>
    <source>
        <strain evidence="13">NBRC 105413</strain>
    </source>
</reference>
<evidence type="ECO:0000256" key="10">
    <source>
        <dbReference type="ARBA" id="ARBA00022694"/>
    </source>
</evidence>
<evidence type="ECO:0000256" key="7">
    <source>
        <dbReference type="ARBA" id="ARBA00022603"/>
    </source>
</evidence>
<dbReference type="GO" id="GO:0030488">
    <property type="term" value="P:tRNA methylation"/>
    <property type="evidence" value="ECO:0007669"/>
    <property type="project" value="UniProtKB-UniRule"/>
</dbReference>
<dbReference type="AlphaFoldDB" id="A0A9W8CFL1"/>
<evidence type="ECO:0000256" key="2">
    <source>
        <dbReference type="ARBA" id="ARBA00004496"/>
    </source>
</evidence>
<keyword evidence="10 12" id="KW-0819">tRNA processing</keyword>
<dbReference type="EMBL" id="JANBOH010000624">
    <property type="protein sequence ID" value="KAJ1641803.1"/>
    <property type="molecule type" value="Genomic_DNA"/>
</dbReference>
<dbReference type="PANTHER" id="PTHR21210">
    <property type="entry name" value="TRNA (URACIL-O(2)-)-METHYLTRANSFERASE-RELATED"/>
    <property type="match status" value="1"/>
</dbReference>
<evidence type="ECO:0000256" key="9">
    <source>
        <dbReference type="ARBA" id="ARBA00022691"/>
    </source>
</evidence>
<evidence type="ECO:0000256" key="4">
    <source>
        <dbReference type="ARBA" id="ARBA00012795"/>
    </source>
</evidence>
<dbReference type="Pfam" id="PF07757">
    <property type="entry name" value="AdoMet_MTase"/>
    <property type="match status" value="1"/>
</dbReference>
<dbReference type="GO" id="GO:0005737">
    <property type="term" value="C:cytoplasm"/>
    <property type="evidence" value="ECO:0007669"/>
    <property type="project" value="UniProtKB-SubCell"/>
</dbReference>
<comment type="function">
    <text evidence="1">Probable adenosyl-L-methionine (AdoMet)-dependent tRNA (uracil-O(2)-)-methyltransferase.</text>
</comment>
<evidence type="ECO:0000313" key="13">
    <source>
        <dbReference type="EMBL" id="KAJ1641803.1"/>
    </source>
</evidence>
<dbReference type="Proteomes" id="UP001145021">
    <property type="component" value="Unassembled WGS sequence"/>
</dbReference>
<protein>
    <recommendedName>
        <fullName evidence="5 12">tRNA (uracil-O(2)-)-methyltransferase</fullName>
        <ecNumber evidence="4 12">2.1.1.211</ecNumber>
    </recommendedName>
</protein>
<dbReference type="InterPro" id="IPR029063">
    <property type="entry name" value="SAM-dependent_MTases_sf"/>
</dbReference>
<dbReference type="InterPro" id="IPR011671">
    <property type="entry name" value="tRNA_uracil_MeTrfase"/>
</dbReference>
<name>A0A9W8CFL1_9FUNG</name>
<comment type="catalytic activity">
    <reaction evidence="11 12">
        <text>uridine(44) in tRNA(Ser) + S-adenosyl-L-methionine = 2'-O-methyluridine(44) in tRNA(Ser) + S-adenosyl-L-homocysteine + H(+)</text>
        <dbReference type="Rhea" id="RHEA:43100"/>
        <dbReference type="Rhea" id="RHEA-COMP:10339"/>
        <dbReference type="Rhea" id="RHEA-COMP:10340"/>
        <dbReference type="ChEBI" id="CHEBI:15378"/>
        <dbReference type="ChEBI" id="CHEBI:57856"/>
        <dbReference type="ChEBI" id="CHEBI:59789"/>
        <dbReference type="ChEBI" id="CHEBI:65315"/>
        <dbReference type="ChEBI" id="CHEBI:74478"/>
        <dbReference type="EC" id="2.1.1.211"/>
    </reaction>
</comment>
<organism evidence="13 14">
    <name type="scientific">Coemansia asiatica</name>
    <dbReference type="NCBI Taxonomy" id="1052880"/>
    <lineage>
        <taxon>Eukaryota</taxon>
        <taxon>Fungi</taxon>
        <taxon>Fungi incertae sedis</taxon>
        <taxon>Zoopagomycota</taxon>
        <taxon>Kickxellomycotina</taxon>
        <taxon>Kickxellomycetes</taxon>
        <taxon>Kickxellales</taxon>
        <taxon>Kickxellaceae</taxon>
        <taxon>Coemansia</taxon>
    </lineage>
</organism>
<comment type="similarity">
    <text evidence="3 12">Belongs to the TRM44 family.</text>
</comment>
<comment type="subcellular location">
    <subcellularLocation>
        <location evidence="2 12">Cytoplasm</location>
    </subcellularLocation>
</comment>
<evidence type="ECO:0000256" key="5">
    <source>
        <dbReference type="ARBA" id="ARBA00017788"/>
    </source>
</evidence>
<evidence type="ECO:0000256" key="6">
    <source>
        <dbReference type="ARBA" id="ARBA00022490"/>
    </source>
</evidence>